<evidence type="ECO:0000259" key="2">
    <source>
        <dbReference type="Pfam" id="PF00534"/>
    </source>
</evidence>
<protein>
    <submittedName>
        <fullName evidence="3">Glycosyltransferase family 1 protein</fullName>
    </submittedName>
</protein>
<dbReference type="CDD" id="cd03809">
    <property type="entry name" value="GT4_MtfB-like"/>
    <property type="match status" value="1"/>
</dbReference>
<organism evidence="3 4">
    <name type="scientific">Novosphingobium kalidii</name>
    <dbReference type="NCBI Taxonomy" id="3230299"/>
    <lineage>
        <taxon>Bacteria</taxon>
        <taxon>Pseudomonadati</taxon>
        <taxon>Pseudomonadota</taxon>
        <taxon>Alphaproteobacteria</taxon>
        <taxon>Sphingomonadales</taxon>
        <taxon>Sphingomonadaceae</taxon>
        <taxon>Novosphingobium</taxon>
    </lineage>
</organism>
<keyword evidence="4" id="KW-1185">Reference proteome</keyword>
<feature type="domain" description="Glycosyl transferase family 1" evidence="2">
    <location>
        <begin position="160"/>
        <end position="300"/>
    </location>
</feature>
<proteinExistence type="predicted"/>
<evidence type="ECO:0000256" key="1">
    <source>
        <dbReference type="ARBA" id="ARBA00022679"/>
    </source>
</evidence>
<comment type="caution">
    <text evidence="3">The sequence shown here is derived from an EMBL/GenBank/DDBJ whole genome shotgun (WGS) entry which is preliminary data.</text>
</comment>
<dbReference type="PANTHER" id="PTHR46401:SF2">
    <property type="entry name" value="GLYCOSYLTRANSFERASE WBBK-RELATED"/>
    <property type="match status" value="1"/>
</dbReference>
<dbReference type="RefSeq" id="WP_353982807.1">
    <property type="nucleotide sequence ID" value="NZ_JBEWLY010000007.1"/>
</dbReference>
<dbReference type="PANTHER" id="PTHR46401">
    <property type="entry name" value="GLYCOSYLTRANSFERASE WBBK-RELATED"/>
    <property type="match status" value="1"/>
</dbReference>
<dbReference type="InterPro" id="IPR001296">
    <property type="entry name" value="Glyco_trans_1"/>
</dbReference>
<sequence>MDRLIQSDPNHLGRHKWRLLIPNGADTDLQLGAITVEAVGRHSGHLWEQTDLARVAAGTRLLNLGNSGPLLHRDKLVIIHDAAVFRTPANFSWQYRVAHSALGRGLARTGKVGTVSEFSRRELAHVLGMREEAIVVASNGCDHFVDRSRDERILSALGLEQGRYFLFVGSPAPNKNLGVLLEAFARLDRPGAKLVIAGSLDRSVFSGMGAASGEGVIVAPGRNDAEVGALYAHATAHVFPSLYEGFGIPPLEAMASGCRVIASDIPVVREVCGEGATYFPPRDAQVLADVMRRHWDDPQMGAGLRCAAAARVAHFRWQDSARGLMEALLAP</sequence>
<name>A0ABV2CZ70_9SPHN</name>
<dbReference type="Proteomes" id="UP001548713">
    <property type="component" value="Unassembled WGS sequence"/>
</dbReference>
<accession>A0ABV2CZ70</accession>
<gene>
    <name evidence="3" type="ORF">ABVV53_02830</name>
</gene>
<evidence type="ECO:0000313" key="4">
    <source>
        <dbReference type="Proteomes" id="UP001548713"/>
    </source>
</evidence>
<evidence type="ECO:0000313" key="3">
    <source>
        <dbReference type="EMBL" id="MET1754404.1"/>
    </source>
</evidence>
<keyword evidence="1" id="KW-0808">Transferase</keyword>
<reference evidence="3 4" key="1">
    <citation type="submission" date="2024-07" db="EMBL/GenBank/DDBJ databases">
        <title>Novosphingobium kalidii RD2P27.</title>
        <authorList>
            <person name="Sun J.-Q."/>
        </authorList>
    </citation>
    <scope>NUCLEOTIDE SEQUENCE [LARGE SCALE GENOMIC DNA]</scope>
    <source>
        <strain evidence="3 4">RD2P27</strain>
    </source>
</reference>
<dbReference type="Pfam" id="PF00534">
    <property type="entry name" value="Glycos_transf_1"/>
    <property type="match status" value="1"/>
</dbReference>
<dbReference type="Gene3D" id="3.40.50.2000">
    <property type="entry name" value="Glycogen Phosphorylase B"/>
    <property type="match status" value="2"/>
</dbReference>
<dbReference type="EMBL" id="JBEWLY010000007">
    <property type="protein sequence ID" value="MET1754404.1"/>
    <property type="molecule type" value="Genomic_DNA"/>
</dbReference>
<dbReference type="SUPFAM" id="SSF53756">
    <property type="entry name" value="UDP-Glycosyltransferase/glycogen phosphorylase"/>
    <property type="match status" value="1"/>
</dbReference>